<dbReference type="Gene3D" id="1.25.40.10">
    <property type="entry name" value="Tetratricopeptide repeat domain"/>
    <property type="match status" value="1"/>
</dbReference>
<dbReference type="SMART" id="SM00671">
    <property type="entry name" value="SEL1"/>
    <property type="match status" value="3"/>
</dbReference>
<dbReference type="InterPro" id="IPR006597">
    <property type="entry name" value="Sel1-like"/>
</dbReference>
<accession>A0A9W4WJE2</accession>
<dbReference type="AlphaFoldDB" id="A0A9W4WJE2"/>
<comment type="similarity">
    <text evidence="1">Belongs to the sel-1 family.</text>
</comment>
<dbReference type="SUPFAM" id="SSF81901">
    <property type="entry name" value="HCP-like"/>
    <property type="match status" value="1"/>
</dbReference>
<dbReference type="Pfam" id="PF08238">
    <property type="entry name" value="Sel1"/>
    <property type="match status" value="3"/>
</dbReference>
<evidence type="ECO:0000256" key="1">
    <source>
        <dbReference type="ARBA" id="ARBA00038101"/>
    </source>
</evidence>
<sequence>MSPIEKNNFNVDFYCSGSYGVVSCANWKGSETIMALKLSHNLSIKEVVNVVNEQFTTYLHQAEKLFLEIHDKEEYINTFIDNLIRLLNKTLDEGNDFNESEHFINHYMLLSDRSSNEWSNKNQMKSKYQIFLGILYYNNIKIDKSYGDAFELFLSTSENNYSIAQVYLANCYKTGFGTEINYDHAFNWMQKAVESESIYGQLNIGIYYEQGIGTDKNLIKAFYWYQ</sequence>
<dbReference type="PROSITE" id="PS51257">
    <property type="entry name" value="PROKAR_LIPOPROTEIN"/>
    <property type="match status" value="1"/>
</dbReference>
<evidence type="ECO:0000313" key="3">
    <source>
        <dbReference type="Proteomes" id="UP001153678"/>
    </source>
</evidence>
<dbReference type="PANTHER" id="PTHR11102">
    <property type="entry name" value="SEL-1-LIKE PROTEIN"/>
    <property type="match status" value="1"/>
</dbReference>
<name>A0A9W4WJE2_9GLOM</name>
<dbReference type="OrthoDB" id="2493423at2759"/>
<dbReference type="InterPro" id="IPR011990">
    <property type="entry name" value="TPR-like_helical_dom_sf"/>
</dbReference>
<reference evidence="2" key="1">
    <citation type="submission" date="2022-08" db="EMBL/GenBank/DDBJ databases">
        <authorList>
            <person name="Kallberg Y."/>
            <person name="Tangrot J."/>
            <person name="Rosling A."/>
        </authorList>
    </citation>
    <scope>NUCLEOTIDE SEQUENCE</scope>
    <source>
        <strain evidence="2">Wild A</strain>
    </source>
</reference>
<comment type="caution">
    <text evidence="2">The sequence shown here is derived from an EMBL/GenBank/DDBJ whole genome shotgun (WGS) entry which is preliminary data.</text>
</comment>
<protein>
    <submittedName>
        <fullName evidence="2">317_t:CDS:1</fullName>
    </submittedName>
</protein>
<keyword evidence="3" id="KW-1185">Reference proteome</keyword>
<organism evidence="2 3">
    <name type="scientific">Funneliformis geosporum</name>
    <dbReference type="NCBI Taxonomy" id="1117311"/>
    <lineage>
        <taxon>Eukaryota</taxon>
        <taxon>Fungi</taxon>
        <taxon>Fungi incertae sedis</taxon>
        <taxon>Mucoromycota</taxon>
        <taxon>Glomeromycotina</taxon>
        <taxon>Glomeromycetes</taxon>
        <taxon>Glomerales</taxon>
        <taxon>Glomeraceae</taxon>
        <taxon>Funneliformis</taxon>
    </lineage>
</organism>
<proteinExistence type="inferred from homology"/>
<evidence type="ECO:0000313" key="2">
    <source>
        <dbReference type="EMBL" id="CAI2166132.1"/>
    </source>
</evidence>
<dbReference type="Proteomes" id="UP001153678">
    <property type="component" value="Unassembled WGS sequence"/>
</dbReference>
<gene>
    <name evidence="2" type="ORF">FWILDA_LOCUS2419</name>
</gene>
<dbReference type="EMBL" id="CAMKVN010000278">
    <property type="protein sequence ID" value="CAI2166132.1"/>
    <property type="molecule type" value="Genomic_DNA"/>
</dbReference>
<dbReference type="PANTHER" id="PTHR11102:SF160">
    <property type="entry name" value="ERAD-ASSOCIATED E3 UBIQUITIN-PROTEIN LIGASE COMPONENT HRD3"/>
    <property type="match status" value="1"/>
</dbReference>
<dbReference type="InterPro" id="IPR050767">
    <property type="entry name" value="Sel1_AlgK"/>
</dbReference>